<reference evidence="10 11" key="1">
    <citation type="submission" date="2017-08" db="EMBL/GenBank/DDBJ databases">
        <title>Infants hospitalized years apart are colonized by the same room-sourced microbial strains.</title>
        <authorList>
            <person name="Brooks B."/>
            <person name="Olm M.R."/>
            <person name="Firek B.A."/>
            <person name="Baker R."/>
            <person name="Thomas B.C."/>
            <person name="Morowitz M.J."/>
            <person name="Banfield J.F."/>
        </authorList>
    </citation>
    <scope>NUCLEOTIDE SEQUENCE [LARGE SCALE GENOMIC DNA]</scope>
    <source>
        <strain evidence="10">S2_018_000_R2_104</strain>
    </source>
</reference>
<dbReference type="InterPro" id="IPR036640">
    <property type="entry name" value="ABC1_TM_sf"/>
</dbReference>
<dbReference type="PANTHER" id="PTHR24221:SF654">
    <property type="entry name" value="ATP-BINDING CASSETTE SUB-FAMILY B MEMBER 6"/>
    <property type="match status" value="1"/>
</dbReference>
<dbReference type="InterPro" id="IPR011527">
    <property type="entry name" value="ABC1_TM_dom"/>
</dbReference>
<feature type="transmembrane region" description="Helical" evidence="7">
    <location>
        <begin position="70"/>
        <end position="88"/>
    </location>
</feature>
<name>A0A2W5A0V7_9BACT</name>
<dbReference type="InterPro" id="IPR039421">
    <property type="entry name" value="Type_1_exporter"/>
</dbReference>
<dbReference type="PROSITE" id="PS00211">
    <property type="entry name" value="ABC_TRANSPORTER_1"/>
    <property type="match status" value="1"/>
</dbReference>
<evidence type="ECO:0000259" key="8">
    <source>
        <dbReference type="PROSITE" id="PS50893"/>
    </source>
</evidence>
<accession>A0A2W5A0V7</accession>
<dbReference type="Pfam" id="PF00005">
    <property type="entry name" value="ABC_tran"/>
    <property type="match status" value="1"/>
</dbReference>
<organism evidence="10 11">
    <name type="scientific">Micavibrio aeruginosavorus</name>
    <dbReference type="NCBI Taxonomy" id="349221"/>
    <lineage>
        <taxon>Bacteria</taxon>
        <taxon>Pseudomonadati</taxon>
        <taxon>Bdellovibrionota</taxon>
        <taxon>Bdellovibrionia</taxon>
        <taxon>Bdellovibrionales</taxon>
        <taxon>Pseudobdellovibrionaceae</taxon>
        <taxon>Micavibrio</taxon>
    </lineage>
</organism>
<evidence type="ECO:0000256" key="7">
    <source>
        <dbReference type="SAM" id="Phobius"/>
    </source>
</evidence>
<keyword evidence="4 10" id="KW-0067">ATP-binding</keyword>
<dbReference type="EMBL" id="QFNK01000067">
    <property type="protein sequence ID" value="PZO87236.1"/>
    <property type="molecule type" value="Genomic_DNA"/>
</dbReference>
<dbReference type="Pfam" id="PF00664">
    <property type="entry name" value="ABC_membrane"/>
    <property type="match status" value="1"/>
</dbReference>
<dbReference type="GO" id="GO:0016887">
    <property type="term" value="F:ATP hydrolysis activity"/>
    <property type="evidence" value="ECO:0007669"/>
    <property type="project" value="InterPro"/>
</dbReference>
<dbReference type="InterPro" id="IPR003439">
    <property type="entry name" value="ABC_transporter-like_ATP-bd"/>
</dbReference>
<keyword evidence="2 7" id="KW-0812">Transmembrane</keyword>
<dbReference type="GO" id="GO:0034040">
    <property type="term" value="F:ATPase-coupled lipid transmembrane transporter activity"/>
    <property type="evidence" value="ECO:0007669"/>
    <property type="project" value="TreeGrafter"/>
</dbReference>
<comment type="caution">
    <text evidence="10">The sequence shown here is derived from an EMBL/GenBank/DDBJ whole genome shotgun (WGS) entry which is preliminary data.</text>
</comment>
<gene>
    <name evidence="10" type="ORF">DI626_04475</name>
</gene>
<keyword evidence="6 7" id="KW-0472">Membrane</keyword>
<feature type="transmembrane region" description="Helical" evidence="7">
    <location>
        <begin position="174"/>
        <end position="194"/>
    </location>
</feature>
<evidence type="ECO:0000256" key="1">
    <source>
        <dbReference type="ARBA" id="ARBA00004651"/>
    </source>
</evidence>
<dbReference type="AlphaFoldDB" id="A0A2W5A0V7"/>
<proteinExistence type="predicted"/>
<dbReference type="InterPro" id="IPR003593">
    <property type="entry name" value="AAA+_ATPase"/>
</dbReference>
<evidence type="ECO:0000256" key="4">
    <source>
        <dbReference type="ARBA" id="ARBA00022840"/>
    </source>
</evidence>
<keyword evidence="5 7" id="KW-1133">Transmembrane helix</keyword>
<feature type="domain" description="ABC transmembrane type-1" evidence="9">
    <location>
        <begin position="31"/>
        <end position="318"/>
    </location>
</feature>
<keyword evidence="3" id="KW-0547">Nucleotide-binding</keyword>
<dbReference type="SUPFAM" id="SSF52540">
    <property type="entry name" value="P-loop containing nucleoside triphosphate hydrolases"/>
    <property type="match status" value="1"/>
</dbReference>
<dbReference type="GO" id="GO:0140359">
    <property type="term" value="F:ABC-type transporter activity"/>
    <property type="evidence" value="ECO:0007669"/>
    <property type="project" value="InterPro"/>
</dbReference>
<feature type="domain" description="ABC transporter" evidence="8">
    <location>
        <begin position="352"/>
        <end position="587"/>
    </location>
</feature>
<dbReference type="GO" id="GO:0005886">
    <property type="term" value="C:plasma membrane"/>
    <property type="evidence" value="ECO:0007669"/>
    <property type="project" value="UniProtKB-SubCell"/>
</dbReference>
<dbReference type="PROSITE" id="PS50929">
    <property type="entry name" value="ABC_TM1F"/>
    <property type="match status" value="1"/>
</dbReference>
<evidence type="ECO:0000256" key="6">
    <source>
        <dbReference type="ARBA" id="ARBA00023136"/>
    </source>
</evidence>
<evidence type="ECO:0000256" key="3">
    <source>
        <dbReference type="ARBA" id="ARBA00022741"/>
    </source>
</evidence>
<dbReference type="PANTHER" id="PTHR24221">
    <property type="entry name" value="ATP-BINDING CASSETTE SUB-FAMILY B"/>
    <property type="match status" value="1"/>
</dbReference>
<feature type="transmembrane region" description="Helical" evidence="7">
    <location>
        <begin position="149"/>
        <end position="168"/>
    </location>
</feature>
<feature type="transmembrane region" description="Helical" evidence="7">
    <location>
        <begin position="265"/>
        <end position="283"/>
    </location>
</feature>
<evidence type="ECO:0000256" key="5">
    <source>
        <dbReference type="ARBA" id="ARBA00022989"/>
    </source>
</evidence>
<dbReference type="Gene3D" id="1.20.1560.10">
    <property type="entry name" value="ABC transporter type 1, transmembrane domain"/>
    <property type="match status" value="1"/>
</dbReference>
<dbReference type="InterPro" id="IPR017871">
    <property type="entry name" value="ABC_transporter-like_CS"/>
</dbReference>
<dbReference type="PROSITE" id="PS50893">
    <property type="entry name" value="ABC_TRANSPORTER_2"/>
    <property type="match status" value="1"/>
</dbReference>
<evidence type="ECO:0000313" key="11">
    <source>
        <dbReference type="Proteomes" id="UP000249557"/>
    </source>
</evidence>
<dbReference type="CDD" id="cd07346">
    <property type="entry name" value="ABC_6TM_exporters"/>
    <property type="match status" value="1"/>
</dbReference>
<dbReference type="InterPro" id="IPR027417">
    <property type="entry name" value="P-loop_NTPase"/>
</dbReference>
<sequence length="604" mass="66930">MTQSKKDKINFRDVARFTAHVWRPQAKYFPVLLLGMGFAAFADTLFPVVTGWLVQAVSDTAAGAEGWTENLIKIFAIFIALEFVYHTLRNGTMFVWNKFAVRSLYTIVTESFARVQRFSTDWHANAFAGGTVRKITRGMWSFDVFEDNIFMFLYPTAIVIISTIGIMFSRWTLMGWVTLATVTLYIGFSVWAVMCINAPKFRRSADADTKVGAFLADAITGNSAVKAFGREKAEELRFEDVATDWRGISINAWQTANIVDLIRRYLALLMMGVMVGTAVHLWSRGQASAADVVYVLTAYIVMAGYLRHIGEQISNLMKAMAEMEDVISFWKHKDDVVEMPGAVPLLAKEGEIIFDKVGFAYANKQDKIYDDFSLTIKAGEKIALVGHSGSGKSTFVKLVQRLYDVQEGAVRIDGQDIRAVTLESLRKAIALVPQEPILFHRSIASNIAYGHPDASMDEIVEAAKKAYAHDFIVSLPQGYDTLVGERGVKLSGGERQRVAIARAVLADCPILILDEATSSLDSVSEHYIQKALEGLIEGRTTITIAHRLATIKAVDRILVFDQGRIVEQGTHAALIADPDSAYKRLYDMQALDLVGDKAVLSAAE</sequence>
<dbReference type="GO" id="GO:0005524">
    <property type="term" value="F:ATP binding"/>
    <property type="evidence" value="ECO:0007669"/>
    <property type="project" value="UniProtKB-KW"/>
</dbReference>
<dbReference type="Proteomes" id="UP000249557">
    <property type="component" value="Unassembled WGS sequence"/>
</dbReference>
<dbReference type="FunFam" id="3.40.50.300:FF:000218">
    <property type="entry name" value="Multidrug ABC transporter ATP-binding protein"/>
    <property type="match status" value="1"/>
</dbReference>
<evidence type="ECO:0000313" key="10">
    <source>
        <dbReference type="EMBL" id="PZO87236.1"/>
    </source>
</evidence>
<feature type="transmembrane region" description="Helical" evidence="7">
    <location>
        <begin position="28"/>
        <end position="50"/>
    </location>
</feature>
<dbReference type="Gene3D" id="3.40.50.300">
    <property type="entry name" value="P-loop containing nucleotide triphosphate hydrolases"/>
    <property type="match status" value="1"/>
</dbReference>
<dbReference type="SUPFAM" id="SSF90123">
    <property type="entry name" value="ABC transporter transmembrane region"/>
    <property type="match status" value="1"/>
</dbReference>
<dbReference type="SMART" id="SM00382">
    <property type="entry name" value="AAA"/>
    <property type="match status" value="1"/>
</dbReference>
<feature type="transmembrane region" description="Helical" evidence="7">
    <location>
        <begin position="289"/>
        <end position="310"/>
    </location>
</feature>
<evidence type="ECO:0000256" key="2">
    <source>
        <dbReference type="ARBA" id="ARBA00022692"/>
    </source>
</evidence>
<evidence type="ECO:0000259" key="9">
    <source>
        <dbReference type="PROSITE" id="PS50929"/>
    </source>
</evidence>
<protein>
    <submittedName>
        <fullName evidence="10">Multidrug ABC transporter ATP-binding protein</fullName>
    </submittedName>
</protein>
<comment type="subcellular location">
    <subcellularLocation>
        <location evidence="1">Cell membrane</location>
        <topology evidence="1">Multi-pass membrane protein</topology>
    </subcellularLocation>
</comment>